<feature type="region of interest" description="Disordered" evidence="1">
    <location>
        <begin position="1"/>
        <end position="32"/>
    </location>
</feature>
<feature type="region of interest" description="Disordered" evidence="1">
    <location>
        <begin position="469"/>
        <end position="495"/>
    </location>
</feature>
<dbReference type="Proteomes" id="UP000237438">
    <property type="component" value="Unassembled WGS sequence"/>
</dbReference>
<dbReference type="OrthoDB" id="3611560at2759"/>
<accession>A0A2S4PRB7</accession>
<protein>
    <submittedName>
        <fullName evidence="2">Uncharacterized protein</fullName>
    </submittedName>
</protein>
<reference evidence="2 3" key="1">
    <citation type="submission" date="2017-10" db="EMBL/GenBank/DDBJ databases">
        <title>Development of genomic resources for the powdery mildew, Erysiphe pulchra.</title>
        <authorList>
            <person name="Wadl P.A."/>
            <person name="Mack B.M."/>
            <person name="Moore G."/>
            <person name="Beltz S.B."/>
        </authorList>
    </citation>
    <scope>NUCLEOTIDE SEQUENCE [LARGE SCALE GENOMIC DNA]</scope>
    <source>
        <strain evidence="2">Cflorida</strain>
    </source>
</reference>
<organism evidence="2 3">
    <name type="scientific">Erysiphe pulchra</name>
    <dbReference type="NCBI Taxonomy" id="225359"/>
    <lineage>
        <taxon>Eukaryota</taxon>
        <taxon>Fungi</taxon>
        <taxon>Dikarya</taxon>
        <taxon>Ascomycota</taxon>
        <taxon>Pezizomycotina</taxon>
        <taxon>Leotiomycetes</taxon>
        <taxon>Erysiphales</taxon>
        <taxon>Erysiphaceae</taxon>
        <taxon>Erysiphe</taxon>
    </lineage>
</organism>
<feature type="region of interest" description="Disordered" evidence="1">
    <location>
        <begin position="89"/>
        <end position="114"/>
    </location>
</feature>
<evidence type="ECO:0000313" key="2">
    <source>
        <dbReference type="EMBL" id="POS84556.1"/>
    </source>
</evidence>
<keyword evidence="3" id="KW-1185">Reference proteome</keyword>
<evidence type="ECO:0000313" key="3">
    <source>
        <dbReference type="Proteomes" id="UP000237438"/>
    </source>
</evidence>
<sequence>MDGRQILKPVAPSKRPVTERPIQNSRDKSETENAFLPKELADIIATRQRRERAWHARLMLCTTVINNKEEAAALKAYIQLAIANFVASDSTPTPPKIPSHSRPKNSNRSSMGNEKNIMKKVAIAILRNFVDTSINSGKSQEALKLPAIPHVAEKTWATAARNDQKKARISLNTSKQGTSAIKSIQHPSTKDKFSKTASSDKRLFIRLPQEHDCCKLYPAGIREVVVQKLSISPSLIGKIKPVHSGFALSPCSKEARESTLNAGNGLISTGAKLEPSTNWIPINIPTVPRSIHKVQGQIEVSSSMLTDEIERVCSIRQDHVKLYGRNKEEAPHRTWIAYFAKAPRSGFRVFDKSGNARIFKRKQPLEFCKRCNGHHPTKNCSRAPSRGNCGSTNHLEDVCMATTKCRNCGGPHRSESRRCLARPNRAGAPTKEQIKKFRQTGEREYQAVLQAKAAEKSAASAEINNLDLTRSQDPDNIDNIPASPIEISTGDAMRL</sequence>
<proteinExistence type="predicted"/>
<name>A0A2S4PRB7_9PEZI</name>
<evidence type="ECO:0000256" key="1">
    <source>
        <dbReference type="SAM" id="MobiDB-lite"/>
    </source>
</evidence>
<dbReference type="EMBL" id="PEDP01000959">
    <property type="protein sequence ID" value="POS84556.1"/>
    <property type="molecule type" value="Genomic_DNA"/>
</dbReference>
<gene>
    <name evidence="2" type="ORF">EPUL_004152</name>
</gene>
<dbReference type="STRING" id="225359.A0A2S4PRB7"/>
<dbReference type="AlphaFoldDB" id="A0A2S4PRB7"/>
<comment type="caution">
    <text evidence="2">The sequence shown here is derived from an EMBL/GenBank/DDBJ whole genome shotgun (WGS) entry which is preliminary data.</text>
</comment>